<dbReference type="RefSeq" id="WP_149893842.1">
    <property type="nucleotide sequence ID" value="NZ_JBHUFA010000002.1"/>
</dbReference>
<feature type="chain" id="PRO_5045182743" evidence="1">
    <location>
        <begin position="22"/>
        <end position="333"/>
    </location>
</feature>
<feature type="signal peptide" evidence="1">
    <location>
        <begin position="1"/>
        <end position="21"/>
    </location>
</feature>
<feature type="domain" description="PRC-barrel" evidence="2">
    <location>
        <begin position="68"/>
        <end position="141"/>
    </location>
</feature>
<comment type="caution">
    <text evidence="3">The sequence shown here is derived from an EMBL/GenBank/DDBJ whole genome shotgun (WGS) entry which is preliminary data.</text>
</comment>
<dbReference type="PANTHER" id="PTHR36505:SF1">
    <property type="entry name" value="BLR1072 PROTEIN"/>
    <property type="match status" value="1"/>
</dbReference>
<evidence type="ECO:0000259" key="2">
    <source>
        <dbReference type="Pfam" id="PF05239"/>
    </source>
</evidence>
<gene>
    <name evidence="3" type="ORF">ACFSC7_10150</name>
</gene>
<dbReference type="SUPFAM" id="SSF50346">
    <property type="entry name" value="PRC-barrel domain"/>
    <property type="match status" value="2"/>
</dbReference>
<dbReference type="EMBL" id="JBHUFA010000002">
    <property type="protein sequence ID" value="MFD1695876.1"/>
    <property type="molecule type" value="Genomic_DNA"/>
</dbReference>
<dbReference type="Proteomes" id="UP001597327">
    <property type="component" value="Unassembled WGS sequence"/>
</dbReference>
<dbReference type="Pfam" id="PF05239">
    <property type="entry name" value="PRC"/>
    <property type="match status" value="2"/>
</dbReference>
<dbReference type="InterPro" id="IPR011033">
    <property type="entry name" value="PRC_barrel-like_sf"/>
</dbReference>
<evidence type="ECO:0000313" key="3">
    <source>
        <dbReference type="EMBL" id="MFD1695876.1"/>
    </source>
</evidence>
<sequence length="333" mass="35370">MLRKILTTTALVTALSVPAFAADTTDTKKPMDAQAPAAQTETMAGAKKDPSLYVFEVRTLAQEATRGYLASNLIGKYVYASAAEDADSIGDINDIVIGEDGTIQAVILGAGGFLGVGEKDVALDFNRLAMHETGDNEFRVTSDVTKEELEGAAEYSRPDYVPEWMSLSAIKDGAKETYDSAAKSTAEAYESAKASMTETGEKVEGEMDKTAAAVDANVNGNPDASAEAEWMKDKVAVETGTLEADELIGATVYDVTYDSVGEVGDVILTADGQIEAAVVDAGGFLGIGEKEVSIDFSKVTIFREADGDDLYVKTMLTEEELNNAPEYVEPENK</sequence>
<keyword evidence="4" id="KW-1185">Reference proteome</keyword>
<accession>A0ABW4JWF0</accession>
<protein>
    <submittedName>
        <fullName evidence="3">PRC-barrel domain-containing protein</fullName>
    </submittedName>
</protein>
<organism evidence="3 4">
    <name type="scientific">Roseibium aestuarii</name>
    <dbReference type="NCBI Taxonomy" id="2600299"/>
    <lineage>
        <taxon>Bacteria</taxon>
        <taxon>Pseudomonadati</taxon>
        <taxon>Pseudomonadota</taxon>
        <taxon>Alphaproteobacteria</taxon>
        <taxon>Hyphomicrobiales</taxon>
        <taxon>Stappiaceae</taxon>
        <taxon>Roseibium</taxon>
    </lineage>
</organism>
<dbReference type="PANTHER" id="PTHR36505">
    <property type="entry name" value="BLR1072 PROTEIN"/>
    <property type="match status" value="1"/>
</dbReference>
<evidence type="ECO:0000313" key="4">
    <source>
        <dbReference type="Proteomes" id="UP001597327"/>
    </source>
</evidence>
<feature type="domain" description="PRC-barrel" evidence="2">
    <location>
        <begin position="243"/>
        <end position="313"/>
    </location>
</feature>
<evidence type="ECO:0000256" key="1">
    <source>
        <dbReference type="SAM" id="SignalP"/>
    </source>
</evidence>
<proteinExistence type="predicted"/>
<keyword evidence="1" id="KW-0732">Signal</keyword>
<dbReference type="InterPro" id="IPR027275">
    <property type="entry name" value="PRC-brl_dom"/>
</dbReference>
<reference evidence="4" key="1">
    <citation type="journal article" date="2019" name="Int. J. Syst. Evol. Microbiol.">
        <title>The Global Catalogue of Microorganisms (GCM) 10K type strain sequencing project: providing services to taxonomists for standard genome sequencing and annotation.</title>
        <authorList>
            <consortium name="The Broad Institute Genomics Platform"/>
            <consortium name="The Broad Institute Genome Sequencing Center for Infectious Disease"/>
            <person name="Wu L."/>
            <person name="Ma J."/>
        </authorList>
    </citation>
    <scope>NUCLEOTIDE SEQUENCE [LARGE SCALE GENOMIC DNA]</scope>
    <source>
        <strain evidence="4">JCM 3369</strain>
    </source>
</reference>
<dbReference type="Gene3D" id="2.30.30.240">
    <property type="entry name" value="PRC-barrel domain"/>
    <property type="match status" value="2"/>
</dbReference>
<name>A0ABW4JWF0_9HYPH</name>